<protein>
    <recommendedName>
        <fullName evidence="3">Head-tail adaptor protein</fullName>
    </recommendedName>
</protein>
<evidence type="ECO:0008006" key="3">
    <source>
        <dbReference type="Google" id="ProtNLM"/>
    </source>
</evidence>
<dbReference type="InterPro" id="IPR038666">
    <property type="entry name" value="SSP1_head-tail_sf"/>
</dbReference>
<dbReference type="Gene3D" id="2.40.10.270">
    <property type="entry name" value="Bacteriophage SPP1 head-tail adaptor protein"/>
    <property type="match status" value="1"/>
</dbReference>
<comment type="caution">
    <text evidence="1">The sequence shown here is derived from an EMBL/GenBank/DDBJ whole genome shotgun (WGS) entry which is preliminary data.</text>
</comment>
<accession>M5IN78</accession>
<name>M5IN78_9BACT</name>
<sequence>MRNEYGEVEKGYADLAKVWASIEPISANEKYLRNQENMQITHKIEIRFLKSIGVTTQILFNERKFEVKSVINPLEKNEKLILLATENEH</sequence>
<evidence type="ECO:0000313" key="2">
    <source>
        <dbReference type="Proteomes" id="UP000011939"/>
    </source>
</evidence>
<dbReference type="EMBL" id="AMZQ01000021">
    <property type="protein sequence ID" value="EKU10129.1"/>
    <property type="molecule type" value="Genomic_DNA"/>
</dbReference>
<dbReference type="Proteomes" id="UP000011939">
    <property type="component" value="Unassembled WGS sequence"/>
</dbReference>
<proteinExistence type="predicted"/>
<organism evidence="1 2">
    <name type="scientific">Campylobacter showae CSUNSWCD</name>
    <dbReference type="NCBI Taxonomy" id="1244083"/>
    <lineage>
        <taxon>Bacteria</taxon>
        <taxon>Pseudomonadati</taxon>
        <taxon>Campylobacterota</taxon>
        <taxon>Epsilonproteobacteria</taxon>
        <taxon>Campylobacterales</taxon>
        <taxon>Campylobacteraceae</taxon>
        <taxon>Campylobacter</taxon>
    </lineage>
</organism>
<gene>
    <name evidence="1" type="ORF">CSUNSWCD_1493</name>
</gene>
<dbReference type="AlphaFoldDB" id="M5IN78"/>
<evidence type="ECO:0000313" key="1">
    <source>
        <dbReference type="EMBL" id="EKU10129.1"/>
    </source>
</evidence>
<dbReference type="InterPro" id="IPR008767">
    <property type="entry name" value="Phage_SPP1_head-tail_adaptor"/>
</dbReference>
<dbReference type="NCBIfam" id="TIGR01563">
    <property type="entry name" value="gp16_SPP1"/>
    <property type="match status" value="1"/>
</dbReference>
<dbReference type="PATRIC" id="fig|1244083.3.peg.2475"/>
<dbReference type="Pfam" id="PF05521">
    <property type="entry name" value="Phage_HCP"/>
    <property type="match status" value="1"/>
</dbReference>
<reference evidence="1 2" key="1">
    <citation type="journal article" date="2013" name="Genome Announc.">
        <title>Genome Sequence of Campylobacter showae UNSWCD, Isolated from a Patient with Crohn's Disease.</title>
        <authorList>
            <person name="Tay A.P."/>
            <person name="Kaakoush N.O."/>
            <person name="Deshpande N.P."/>
            <person name="Chen Z."/>
            <person name="Mitchell H."/>
            <person name="Wilkins M.R."/>
        </authorList>
    </citation>
    <scope>NUCLEOTIDE SEQUENCE [LARGE SCALE GENOMIC DNA]</scope>
    <source>
        <strain evidence="1 2">CSUNSWCD</strain>
    </source>
</reference>
<dbReference type="STRING" id="1244083.CSUNSWCD_1493"/>